<dbReference type="AlphaFoldDB" id="I3T5Z2"/>
<name>I3T5Z2_LOTJA</name>
<protein>
    <submittedName>
        <fullName evidence="1">Uncharacterized protein</fullName>
    </submittedName>
</protein>
<evidence type="ECO:0000313" key="1">
    <source>
        <dbReference type="EMBL" id="AFK47934.1"/>
    </source>
</evidence>
<proteinExistence type="evidence at transcript level"/>
<sequence>MTRLWNVIFPLWSIGYNITQKTGTNASKWRTKALHELTWRLALWIFYAGPSQQCSSCFLKFW</sequence>
<accession>I3T5Z2</accession>
<organism evidence="1">
    <name type="scientific">Lotus japonicus</name>
    <name type="common">Lotus corniculatus var. japonicus</name>
    <dbReference type="NCBI Taxonomy" id="34305"/>
    <lineage>
        <taxon>Eukaryota</taxon>
        <taxon>Viridiplantae</taxon>
        <taxon>Streptophyta</taxon>
        <taxon>Embryophyta</taxon>
        <taxon>Tracheophyta</taxon>
        <taxon>Spermatophyta</taxon>
        <taxon>Magnoliopsida</taxon>
        <taxon>eudicotyledons</taxon>
        <taxon>Gunneridae</taxon>
        <taxon>Pentapetalae</taxon>
        <taxon>rosids</taxon>
        <taxon>fabids</taxon>
        <taxon>Fabales</taxon>
        <taxon>Fabaceae</taxon>
        <taxon>Papilionoideae</taxon>
        <taxon>50 kb inversion clade</taxon>
        <taxon>NPAAA clade</taxon>
        <taxon>Hologalegina</taxon>
        <taxon>robinioid clade</taxon>
        <taxon>Loteae</taxon>
        <taxon>Lotus</taxon>
    </lineage>
</organism>
<dbReference type="EMBL" id="BT148140">
    <property type="protein sequence ID" value="AFK47934.1"/>
    <property type="molecule type" value="mRNA"/>
</dbReference>
<reference evidence="1" key="1">
    <citation type="submission" date="2012-05" db="EMBL/GenBank/DDBJ databases">
        <authorList>
            <person name="Krishnakumar V."/>
            <person name="Cheung F."/>
            <person name="Xiao Y."/>
            <person name="Chan A."/>
            <person name="Moskal W.A."/>
            <person name="Town C.D."/>
        </authorList>
    </citation>
    <scope>NUCLEOTIDE SEQUENCE</scope>
</reference>